<comment type="caution">
    <text evidence="11">The sequence shown here is derived from an EMBL/GenBank/DDBJ whole genome shotgun (WGS) entry which is preliminary data.</text>
</comment>
<evidence type="ECO:0000259" key="10">
    <source>
        <dbReference type="PROSITE" id="PS50850"/>
    </source>
</evidence>
<evidence type="ECO:0000256" key="2">
    <source>
        <dbReference type="ARBA" id="ARBA00010992"/>
    </source>
</evidence>
<dbReference type="InterPro" id="IPR005828">
    <property type="entry name" value="MFS_sugar_transport-like"/>
</dbReference>
<keyword evidence="5 9" id="KW-1133">Transmembrane helix</keyword>
<dbReference type="InterPro" id="IPR045262">
    <property type="entry name" value="STP/PLT_plant"/>
</dbReference>
<dbReference type="InterPro" id="IPR020846">
    <property type="entry name" value="MFS_dom"/>
</dbReference>
<dbReference type="EMBL" id="JACGWJ010000026">
    <property type="protein sequence ID" value="KAL0312802.1"/>
    <property type="molecule type" value="Genomic_DNA"/>
</dbReference>
<feature type="transmembrane region" description="Helical" evidence="9">
    <location>
        <begin position="53"/>
        <end position="76"/>
    </location>
</feature>
<dbReference type="InterPro" id="IPR036259">
    <property type="entry name" value="MFS_trans_sf"/>
</dbReference>
<feature type="domain" description="Major facilitator superfamily (MFS) profile" evidence="10">
    <location>
        <begin position="1"/>
        <end position="103"/>
    </location>
</feature>
<feature type="region of interest" description="Disordered" evidence="8">
    <location>
        <begin position="80"/>
        <end position="103"/>
    </location>
</feature>
<dbReference type="SUPFAM" id="SSF103473">
    <property type="entry name" value="MFS general substrate transporter"/>
    <property type="match status" value="1"/>
</dbReference>
<feature type="transmembrane region" description="Helical" evidence="9">
    <location>
        <begin position="26"/>
        <end position="46"/>
    </location>
</feature>
<organism evidence="11">
    <name type="scientific">Sesamum radiatum</name>
    <name type="common">Black benniseed</name>
    <dbReference type="NCBI Taxonomy" id="300843"/>
    <lineage>
        <taxon>Eukaryota</taxon>
        <taxon>Viridiplantae</taxon>
        <taxon>Streptophyta</taxon>
        <taxon>Embryophyta</taxon>
        <taxon>Tracheophyta</taxon>
        <taxon>Spermatophyta</taxon>
        <taxon>Magnoliopsida</taxon>
        <taxon>eudicotyledons</taxon>
        <taxon>Gunneridae</taxon>
        <taxon>Pentapetalae</taxon>
        <taxon>asterids</taxon>
        <taxon>lamiids</taxon>
        <taxon>Lamiales</taxon>
        <taxon>Pedaliaceae</taxon>
        <taxon>Sesamum</taxon>
    </lineage>
</organism>
<keyword evidence="4 9" id="KW-0812">Transmembrane</keyword>
<evidence type="ECO:0000256" key="3">
    <source>
        <dbReference type="ARBA" id="ARBA00022448"/>
    </source>
</evidence>
<dbReference type="GO" id="GO:0015144">
    <property type="term" value="F:carbohydrate transmembrane transporter activity"/>
    <property type="evidence" value="ECO:0007669"/>
    <property type="project" value="InterPro"/>
</dbReference>
<keyword evidence="3" id="KW-0813">Transport</keyword>
<evidence type="ECO:0000313" key="11">
    <source>
        <dbReference type="EMBL" id="KAL0312802.1"/>
    </source>
</evidence>
<dbReference type="Pfam" id="PF00083">
    <property type="entry name" value="Sugar_tr"/>
    <property type="match status" value="1"/>
</dbReference>
<reference evidence="11" key="1">
    <citation type="submission" date="2020-06" db="EMBL/GenBank/DDBJ databases">
        <authorList>
            <person name="Li T."/>
            <person name="Hu X."/>
            <person name="Zhang T."/>
            <person name="Song X."/>
            <person name="Zhang H."/>
            <person name="Dai N."/>
            <person name="Sheng W."/>
            <person name="Hou X."/>
            <person name="Wei L."/>
        </authorList>
    </citation>
    <scope>NUCLEOTIDE SEQUENCE</scope>
    <source>
        <strain evidence="11">G02</strain>
        <tissue evidence="11">Leaf</tissue>
    </source>
</reference>
<evidence type="ECO:0000256" key="9">
    <source>
        <dbReference type="SAM" id="Phobius"/>
    </source>
</evidence>
<name>A0AAW2L314_SESRA</name>
<sequence>MINFVAVSPLISFRNGAPRHRGAFNSGFQLCLGCGILIAYLVNYNIEKIKGGWGWRVSLGLAAVPASILTISTPFLPETPNSLVQQGQSRKSQENAAENSRHC</sequence>
<evidence type="ECO:0000256" key="5">
    <source>
        <dbReference type="ARBA" id="ARBA00022989"/>
    </source>
</evidence>
<evidence type="ECO:0000256" key="6">
    <source>
        <dbReference type="ARBA" id="ARBA00023136"/>
    </source>
</evidence>
<comment type="similarity">
    <text evidence="7">Belongs to the major facilitator superfamily. Phosphate:H(+) symporter (TC 2.A.1.9) family.</text>
</comment>
<reference evidence="11" key="2">
    <citation type="journal article" date="2024" name="Plant">
        <title>Genomic evolution and insights into agronomic trait innovations of Sesamum species.</title>
        <authorList>
            <person name="Miao H."/>
            <person name="Wang L."/>
            <person name="Qu L."/>
            <person name="Liu H."/>
            <person name="Sun Y."/>
            <person name="Le M."/>
            <person name="Wang Q."/>
            <person name="Wei S."/>
            <person name="Zheng Y."/>
            <person name="Lin W."/>
            <person name="Duan Y."/>
            <person name="Cao H."/>
            <person name="Xiong S."/>
            <person name="Wang X."/>
            <person name="Wei L."/>
            <person name="Li C."/>
            <person name="Ma Q."/>
            <person name="Ju M."/>
            <person name="Zhao R."/>
            <person name="Li G."/>
            <person name="Mu C."/>
            <person name="Tian Q."/>
            <person name="Mei H."/>
            <person name="Zhang T."/>
            <person name="Gao T."/>
            <person name="Zhang H."/>
        </authorList>
    </citation>
    <scope>NUCLEOTIDE SEQUENCE</scope>
    <source>
        <strain evidence="11">G02</strain>
    </source>
</reference>
<proteinExistence type="inferred from homology"/>
<protein>
    <submittedName>
        <fullName evidence="11">Hexose carrier protein HEX6</fullName>
    </submittedName>
</protein>
<evidence type="ECO:0000256" key="4">
    <source>
        <dbReference type="ARBA" id="ARBA00022692"/>
    </source>
</evidence>
<dbReference type="PROSITE" id="PS50850">
    <property type="entry name" value="MFS"/>
    <property type="match status" value="1"/>
</dbReference>
<keyword evidence="6 9" id="KW-0472">Membrane</keyword>
<gene>
    <name evidence="11" type="ORF">Sradi_5679500</name>
</gene>
<evidence type="ECO:0000256" key="7">
    <source>
        <dbReference type="ARBA" id="ARBA00044504"/>
    </source>
</evidence>
<evidence type="ECO:0000256" key="8">
    <source>
        <dbReference type="SAM" id="MobiDB-lite"/>
    </source>
</evidence>
<comment type="subcellular location">
    <subcellularLocation>
        <location evidence="1">Membrane</location>
        <topology evidence="1">Multi-pass membrane protein</topology>
    </subcellularLocation>
</comment>
<evidence type="ECO:0000256" key="1">
    <source>
        <dbReference type="ARBA" id="ARBA00004141"/>
    </source>
</evidence>
<accession>A0AAW2L314</accession>
<dbReference type="PANTHER" id="PTHR23500:SF30">
    <property type="entry name" value="SUGAR TRANSPORT PROTEIN 3"/>
    <property type="match status" value="1"/>
</dbReference>
<dbReference type="AlphaFoldDB" id="A0AAW2L314"/>
<dbReference type="PANTHER" id="PTHR23500">
    <property type="entry name" value="SOLUTE CARRIER FAMILY 2, FACILITATED GLUCOSE TRANSPORTER"/>
    <property type="match status" value="1"/>
</dbReference>
<dbReference type="GO" id="GO:0016020">
    <property type="term" value="C:membrane"/>
    <property type="evidence" value="ECO:0007669"/>
    <property type="project" value="UniProtKB-SubCell"/>
</dbReference>
<comment type="similarity">
    <text evidence="2">Belongs to the major facilitator superfamily. Sugar transporter (TC 2.A.1.1) family.</text>
</comment>
<dbReference type="Gene3D" id="1.20.1250.20">
    <property type="entry name" value="MFS general substrate transporter like domains"/>
    <property type="match status" value="1"/>
</dbReference>